<protein>
    <submittedName>
        <fullName evidence="2">Uncharacterized protein</fullName>
    </submittedName>
</protein>
<evidence type="ECO:0000313" key="3">
    <source>
        <dbReference type="Proteomes" id="UP000314294"/>
    </source>
</evidence>
<keyword evidence="3" id="KW-1185">Reference proteome</keyword>
<comment type="caution">
    <text evidence="2">The sequence shown here is derived from an EMBL/GenBank/DDBJ whole genome shotgun (WGS) entry which is preliminary data.</text>
</comment>
<organism evidence="2 3">
    <name type="scientific">Liparis tanakae</name>
    <name type="common">Tanaka's snailfish</name>
    <dbReference type="NCBI Taxonomy" id="230148"/>
    <lineage>
        <taxon>Eukaryota</taxon>
        <taxon>Metazoa</taxon>
        <taxon>Chordata</taxon>
        <taxon>Craniata</taxon>
        <taxon>Vertebrata</taxon>
        <taxon>Euteleostomi</taxon>
        <taxon>Actinopterygii</taxon>
        <taxon>Neopterygii</taxon>
        <taxon>Teleostei</taxon>
        <taxon>Neoteleostei</taxon>
        <taxon>Acanthomorphata</taxon>
        <taxon>Eupercaria</taxon>
        <taxon>Perciformes</taxon>
        <taxon>Cottioidei</taxon>
        <taxon>Cottales</taxon>
        <taxon>Liparidae</taxon>
        <taxon>Liparis</taxon>
    </lineage>
</organism>
<gene>
    <name evidence="2" type="ORF">EYF80_005743</name>
</gene>
<feature type="region of interest" description="Disordered" evidence="1">
    <location>
        <begin position="27"/>
        <end position="82"/>
    </location>
</feature>
<evidence type="ECO:0000313" key="2">
    <source>
        <dbReference type="EMBL" id="TNN83872.1"/>
    </source>
</evidence>
<proteinExistence type="predicted"/>
<sequence length="82" mass="8764">MAANEVTVTFESTSGIQPVCPRVQVEGCDQQEPGTGSSHPGSVRRQGPPRRSSELGHPIRRKSVSSFTMAGPAANEHHTLQI</sequence>
<accession>A0A4Z2J306</accession>
<name>A0A4Z2J306_9TELE</name>
<evidence type="ECO:0000256" key="1">
    <source>
        <dbReference type="SAM" id="MobiDB-lite"/>
    </source>
</evidence>
<dbReference type="AlphaFoldDB" id="A0A4Z2J306"/>
<dbReference type="Proteomes" id="UP000314294">
    <property type="component" value="Unassembled WGS sequence"/>
</dbReference>
<reference evidence="2 3" key="1">
    <citation type="submission" date="2019-03" db="EMBL/GenBank/DDBJ databases">
        <title>First draft genome of Liparis tanakae, snailfish: a comprehensive survey of snailfish specific genes.</title>
        <authorList>
            <person name="Kim W."/>
            <person name="Song I."/>
            <person name="Jeong J.-H."/>
            <person name="Kim D."/>
            <person name="Kim S."/>
            <person name="Ryu S."/>
            <person name="Song J.Y."/>
            <person name="Lee S.K."/>
        </authorList>
    </citation>
    <scope>NUCLEOTIDE SEQUENCE [LARGE SCALE GENOMIC DNA]</scope>
    <source>
        <tissue evidence="2">Muscle</tissue>
    </source>
</reference>
<dbReference type="EMBL" id="SRLO01000030">
    <property type="protein sequence ID" value="TNN83872.1"/>
    <property type="molecule type" value="Genomic_DNA"/>
</dbReference>